<accession>A0A212KLH4</accession>
<evidence type="ECO:0000259" key="2">
    <source>
        <dbReference type="Pfam" id="PF00675"/>
    </source>
</evidence>
<dbReference type="InterPro" id="IPR050361">
    <property type="entry name" value="MPP/UQCRC_Complex"/>
</dbReference>
<keyword evidence="4" id="KW-0645">Protease</keyword>
<evidence type="ECO:0000313" key="4">
    <source>
        <dbReference type="EMBL" id="SBW12508.1"/>
    </source>
</evidence>
<dbReference type="GO" id="GO:0006508">
    <property type="term" value="P:proteolysis"/>
    <property type="evidence" value="ECO:0007669"/>
    <property type="project" value="UniProtKB-KW"/>
</dbReference>
<dbReference type="InterPro" id="IPR011765">
    <property type="entry name" value="Pept_M16_N"/>
</dbReference>
<gene>
    <name evidence="4" type="ORF">KL86APRO_30058</name>
</gene>
<feature type="signal peptide" evidence="1">
    <location>
        <begin position="1"/>
        <end position="18"/>
    </location>
</feature>
<evidence type="ECO:0000259" key="3">
    <source>
        <dbReference type="Pfam" id="PF05193"/>
    </source>
</evidence>
<dbReference type="InterPro" id="IPR011249">
    <property type="entry name" value="Metalloenz_LuxS/M16"/>
</dbReference>
<name>A0A212KLH4_9PROT</name>
<dbReference type="PANTHER" id="PTHR11851">
    <property type="entry name" value="METALLOPROTEASE"/>
    <property type="match status" value="1"/>
</dbReference>
<dbReference type="Gene3D" id="3.30.830.10">
    <property type="entry name" value="Metalloenzyme, LuxS/M16 peptidase-like"/>
    <property type="match status" value="2"/>
</dbReference>
<dbReference type="AlphaFoldDB" id="A0A212KLH4"/>
<proteinExistence type="predicted"/>
<dbReference type="PANTHER" id="PTHR11851:SF224">
    <property type="entry name" value="PROCESSING PROTEASE"/>
    <property type="match status" value="1"/>
</dbReference>
<dbReference type="SUPFAM" id="SSF63411">
    <property type="entry name" value="LuxS/MPP-like metallohydrolase"/>
    <property type="match status" value="2"/>
</dbReference>
<dbReference type="Pfam" id="PF00675">
    <property type="entry name" value="Peptidase_M16"/>
    <property type="match status" value="1"/>
</dbReference>
<reference evidence="4" key="1">
    <citation type="submission" date="2016-04" db="EMBL/GenBank/DDBJ databases">
        <authorList>
            <person name="Evans L.H."/>
            <person name="Alamgir A."/>
            <person name="Owens N."/>
            <person name="Weber N.D."/>
            <person name="Virtaneva K."/>
            <person name="Barbian K."/>
            <person name="Babar A."/>
            <person name="Rosenke K."/>
        </authorList>
    </citation>
    <scope>NUCLEOTIDE SEQUENCE</scope>
    <source>
        <strain evidence="4">86</strain>
    </source>
</reference>
<dbReference type="GO" id="GO:0008233">
    <property type="term" value="F:peptidase activity"/>
    <property type="evidence" value="ECO:0007669"/>
    <property type="project" value="UniProtKB-KW"/>
</dbReference>
<feature type="domain" description="Peptidase M16 N-terminal" evidence="2">
    <location>
        <begin position="36"/>
        <end position="178"/>
    </location>
</feature>
<dbReference type="InterPro" id="IPR007863">
    <property type="entry name" value="Peptidase_M16_C"/>
</dbReference>
<dbReference type="Pfam" id="PF05193">
    <property type="entry name" value="Peptidase_M16_C"/>
    <property type="match status" value="1"/>
</dbReference>
<dbReference type="GO" id="GO:0046872">
    <property type="term" value="F:metal ion binding"/>
    <property type="evidence" value="ECO:0007669"/>
    <property type="project" value="InterPro"/>
</dbReference>
<keyword evidence="4" id="KW-0378">Hydrolase</keyword>
<evidence type="ECO:0000256" key="1">
    <source>
        <dbReference type="SAM" id="SignalP"/>
    </source>
</evidence>
<sequence>MIRVLLALLLILPLPALAKPAEIVTSPGGITAWLVEDHANPMLAMAFAFRAGAATDPADKPGLATFVSGMLDEGAGARDSRAFQDRLDALNVEIAFQAGHDRFDGRFRTLSAHRDEAFALLGDALARPRFDPEPLARMRAVFLSQVRQRQENPSARAADALFAALFPGHPYGRPATGTEAGLKAIGADDLRAFVATRLTRENLIVGVVGDVTPAQLGPLLDRAFGGLARSAQLPTVPDVAPKLSGRVLPVAMPVPQATAVFAQSGPARTDPDWFPFQIMIYALGDGGFSSRLTEEVRVKRGLAYSVGAESAPLAHAPLVMGGVGTQSAKIGDSIAIIRAEWEKMRATGPTDAEIDAAKSYLAGSPALALNASGAIARMLVALQYYRLPPDELDRRAEVLAAIPPEAVRAAAKKWLAPDRLTFAVVGETAKMHLKD</sequence>
<feature type="domain" description="Peptidase M16 C-terminal" evidence="3">
    <location>
        <begin position="185"/>
        <end position="360"/>
    </location>
</feature>
<keyword evidence="1" id="KW-0732">Signal</keyword>
<organism evidence="4">
    <name type="scientific">uncultured Alphaproteobacteria bacterium</name>
    <dbReference type="NCBI Taxonomy" id="91750"/>
    <lineage>
        <taxon>Bacteria</taxon>
        <taxon>Pseudomonadati</taxon>
        <taxon>Pseudomonadota</taxon>
        <taxon>Alphaproteobacteria</taxon>
        <taxon>environmental samples</taxon>
    </lineage>
</organism>
<dbReference type="EMBL" id="FLUO01000003">
    <property type="protein sequence ID" value="SBW12508.1"/>
    <property type="molecule type" value="Genomic_DNA"/>
</dbReference>
<protein>
    <submittedName>
        <fullName evidence="4">Uncharacterized zinc protease-like protein y4wB</fullName>
    </submittedName>
</protein>
<feature type="chain" id="PRO_5013301624" evidence="1">
    <location>
        <begin position="19"/>
        <end position="435"/>
    </location>
</feature>